<evidence type="ECO:0000313" key="4">
    <source>
        <dbReference type="EMBL" id="CAB5016119.1"/>
    </source>
</evidence>
<dbReference type="InterPro" id="IPR036396">
    <property type="entry name" value="Cyt_P450_sf"/>
</dbReference>
<name>A0A6J7A8R3_9ZZZZ</name>
<dbReference type="EMBL" id="CAFBLT010000001">
    <property type="protein sequence ID" value="CAB4878876.1"/>
    <property type="molecule type" value="Genomic_DNA"/>
</dbReference>
<dbReference type="AlphaFoldDB" id="A0A6J7A8R3"/>
<dbReference type="PRINTS" id="PR00359">
    <property type="entry name" value="BP450"/>
</dbReference>
<dbReference type="InterPro" id="IPR017972">
    <property type="entry name" value="Cyt_P450_CS"/>
</dbReference>
<dbReference type="EMBL" id="CAFBPM010000004">
    <property type="protein sequence ID" value="CAB5016119.1"/>
    <property type="molecule type" value="Genomic_DNA"/>
</dbReference>
<dbReference type="PROSITE" id="PS00086">
    <property type="entry name" value="CYTOCHROME_P450"/>
    <property type="match status" value="1"/>
</dbReference>
<dbReference type="GO" id="GO:0004497">
    <property type="term" value="F:monooxygenase activity"/>
    <property type="evidence" value="ECO:0007669"/>
    <property type="project" value="InterPro"/>
</dbReference>
<dbReference type="SUPFAM" id="SSF48264">
    <property type="entry name" value="Cytochrome P450"/>
    <property type="match status" value="1"/>
</dbReference>
<gene>
    <name evidence="2" type="ORF">UFOPK3164_01000</name>
    <name evidence="3" type="ORF">UFOPK3427_01326</name>
    <name evidence="4" type="ORF">UFOPK4112_00614</name>
</gene>
<dbReference type="Gene3D" id="1.10.630.10">
    <property type="entry name" value="Cytochrome P450"/>
    <property type="match status" value="1"/>
</dbReference>
<protein>
    <submittedName>
        <fullName evidence="2">Unannotated protein</fullName>
    </submittedName>
</protein>
<dbReference type="Pfam" id="PF00067">
    <property type="entry name" value="p450"/>
    <property type="match status" value="1"/>
</dbReference>
<sequence length="418" mass="46926">MSDKTPATVDFDHHSPEFFENRHEKWADVRKCPIAHNSQYGGFWVASGYEEVAAVARDSATFTSKYVADDPDGFEYIGIMGVPRIPGIPPALIAEVEGPTHVALRRMLNPFMLPSAVESYRPFIEACATWFMDQVIESGSMEVIRDFTGPVPAVLTMKMVGLPCESWASYAEVFHSVNAYKPGTPEFDRSRTMMSDMITELLRVAEERRHDPKDDIISRLVEMRVDDNRPFSDAEIIGVLWNLIGGGIDTTTSLTALTMSHLDEHHDVRDRLINEPDLLAPATEEYLRYTSVNETLTRTVTKDVELSGQTMHRGDFLMMSWLAANFDESVFENPNDVIVDRSPNPHLAFGVGPHRCIGMHIARALFGVMMREILSRIPDFIVDREATKFYRGNPELAGVVVMPLSFTPGTARGIPRPF</sequence>
<evidence type="ECO:0000313" key="3">
    <source>
        <dbReference type="EMBL" id="CAB4878876.1"/>
    </source>
</evidence>
<dbReference type="GO" id="GO:0005506">
    <property type="term" value="F:iron ion binding"/>
    <property type="evidence" value="ECO:0007669"/>
    <property type="project" value="InterPro"/>
</dbReference>
<dbReference type="EMBL" id="CAFABE010000043">
    <property type="protein sequence ID" value="CAB4829231.1"/>
    <property type="molecule type" value="Genomic_DNA"/>
</dbReference>
<comment type="similarity">
    <text evidence="1">Belongs to the cytochrome P450 family.</text>
</comment>
<evidence type="ECO:0000313" key="2">
    <source>
        <dbReference type="EMBL" id="CAB4829231.1"/>
    </source>
</evidence>
<dbReference type="GO" id="GO:0020037">
    <property type="term" value="F:heme binding"/>
    <property type="evidence" value="ECO:0007669"/>
    <property type="project" value="InterPro"/>
</dbReference>
<reference evidence="2" key="1">
    <citation type="submission" date="2020-05" db="EMBL/GenBank/DDBJ databases">
        <authorList>
            <person name="Chiriac C."/>
            <person name="Salcher M."/>
            <person name="Ghai R."/>
            <person name="Kavagutti S V."/>
        </authorList>
    </citation>
    <scope>NUCLEOTIDE SEQUENCE</scope>
</reference>
<dbReference type="GO" id="GO:0016705">
    <property type="term" value="F:oxidoreductase activity, acting on paired donors, with incorporation or reduction of molecular oxygen"/>
    <property type="evidence" value="ECO:0007669"/>
    <property type="project" value="InterPro"/>
</dbReference>
<organism evidence="2">
    <name type="scientific">freshwater metagenome</name>
    <dbReference type="NCBI Taxonomy" id="449393"/>
    <lineage>
        <taxon>unclassified sequences</taxon>
        <taxon>metagenomes</taxon>
        <taxon>ecological metagenomes</taxon>
    </lineage>
</organism>
<accession>A0A6J7A8R3</accession>
<dbReference type="PANTHER" id="PTHR46696">
    <property type="entry name" value="P450, PUTATIVE (EUROFUNG)-RELATED"/>
    <property type="match status" value="1"/>
</dbReference>
<dbReference type="InterPro" id="IPR001128">
    <property type="entry name" value="Cyt_P450"/>
</dbReference>
<proteinExistence type="inferred from homology"/>
<dbReference type="InterPro" id="IPR002397">
    <property type="entry name" value="Cyt_P450_B"/>
</dbReference>
<dbReference type="PANTHER" id="PTHR46696:SF6">
    <property type="entry name" value="P450, PUTATIVE (EUROFUNG)-RELATED"/>
    <property type="match status" value="1"/>
</dbReference>
<evidence type="ECO:0000256" key="1">
    <source>
        <dbReference type="ARBA" id="ARBA00010617"/>
    </source>
</evidence>